<dbReference type="InterPro" id="IPR007863">
    <property type="entry name" value="Peptidase_M16_C"/>
</dbReference>
<keyword evidence="2" id="KW-0482">Metalloprotease</keyword>
<feature type="domain" description="Peptidase M16 N-terminal" evidence="3">
    <location>
        <begin position="83"/>
        <end position="219"/>
    </location>
</feature>
<keyword evidence="2" id="KW-0645">Protease</keyword>
<feature type="domain" description="Peptidase M16 C-terminal" evidence="4">
    <location>
        <begin position="229"/>
        <end position="398"/>
    </location>
</feature>
<gene>
    <name evidence="5" type="ORF">KMAL_21620</name>
</gene>
<name>A0A2S3W031_9PROT</name>
<keyword evidence="2" id="KW-0378">Hydrolase</keyword>
<accession>A0A2S3W031</accession>
<dbReference type="GO" id="GO:0008237">
    <property type="term" value="F:metallopeptidase activity"/>
    <property type="evidence" value="ECO:0007669"/>
    <property type="project" value="UniProtKB-KW"/>
</dbReference>
<evidence type="ECO:0000256" key="2">
    <source>
        <dbReference type="ARBA" id="ARBA00023049"/>
    </source>
</evidence>
<reference evidence="5 6" key="1">
    <citation type="submission" date="2018-01" db="EMBL/GenBank/DDBJ databases">
        <title>Draft Genome Sequence of Komagataeibacter maltaceti LMG 1529, a Vinegar Producing Acetic Acid Bacterium Isolated from Malt Vinegar Brewery Acetifiers.</title>
        <authorList>
            <person name="Zhang Q."/>
            <person name="Hollensteiner J."/>
            <person name="Poehlein A."/>
            <person name="Daniel R."/>
        </authorList>
    </citation>
    <scope>NUCLEOTIDE SEQUENCE [LARGE SCALE GENOMIC DNA]</scope>
    <source>
        <strain evidence="5 6">LMG 1529</strain>
    </source>
</reference>
<proteinExistence type="inferred from homology"/>
<comment type="similarity">
    <text evidence="1">Belongs to the peptidase M16 family.</text>
</comment>
<evidence type="ECO:0000313" key="6">
    <source>
        <dbReference type="Proteomes" id="UP000237344"/>
    </source>
</evidence>
<dbReference type="EMBL" id="POTC01000030">
    <property type="protein sequence ID" value="POF62235.1"/>
    <property type="molecule type" value="Genomic_DNA"/>
</dbReference>
<dbReference type="PANTHER" id="PTHR11851:SF49">
    <property type="entry name" value="MITOCHONDRIAL-PROCESSING PEPTIDASE SUBUNIT ALPHA"/>
    <property type="match status" value="1"/>
</dbReference>
<evidence type="ECO:0000256" key="1">
    <source>
        <dbReference type="ARBA" id="ARBA00007261"/>
    </source>
</evidence>
<dbReference type="Pfam" id="PF00675">
    <property type="entry name" value="Peptidase_M16"/>
    <property type="match status" value="1"/>
</dbReference>
<evidence type="ECO:0000313" key="5">
    <source>
        <dbReference type="EMBL" id="POF62235.1"/>
    </source>
</evidence>
<evidence type="ECO:0000259" key="4">
    <source>
        <dbReference type="Pfam" id="PF05193"/>
    </source>
</evidence>
<dbReference type="GO" id="GO:0046872">
    <property type="term" value="F:metal ion binding"/>
    <property type="evidence" value="ECO:0007669"/>
    <property type="project" value="InterPro"/>
</dbReference>
<dbReference type="InterPro" id="IPR011765">
    <property type="entry name" value="Pept_M16_N"/>
</dbReference>
<keyword evidence="6" id="KW-1185">Reference proteome</keyword>
<dbReference type="Proteomes" id="UP000237344">
    <property type="component" value="Unassembled WGS sequence"/>
</dbReference>
<comment type="caution">
    <text evidence="5">The sequence shown here is derived from an EMBL/GenBank/DDBJ whole genome shotgun (WGS) entry which is preliminary data.</text>
</comment>
<organism evidence="5 6">
    <name type="scientific">Novacetimonas maltaceti</name>
    <dbReference type="NCBI Taxonomy" id="1203393"/>
    <lineage>
        <taxon>Bacteria</taxon>
        <taxon>Pseudomonadati</taxon>
        <taxon>Pseudomonadota</taxon>
        <taxon>Alphaproteobacteria</taxon>
        <taxon>Acetobacterales</taxon>
        <taxon>Acetobacteraceae</taxon>
        <taxon>Novacetimonas</taxon>
    </lineage>
</organism>
<dbReference type="InterPro" id="IPR011249">
    <property type="entry name" value="Metalloenz_LuxS/M16"/>
</dbReference>
<dbReference type="SUPFAM" id="SSF63411">
    <property type="entry name" value="LuxS/MPP-like metallohydrolase"/>
    <property type="match status" value="4"/>
</dbReference>
<feature type="domain" description="Peptidase M16 C-terminal" evidence="4">
    <location>
        <begin position="671"/>
        <end position="850"/>
    </location>
</feature>
<dbReference type="AlphaFoldDB" id="A0A2S3W031"/>
<dbReference type="Pfam" id="PF05193">
    <property type="entry name" value="Peptidase_M16_C"/>
    <property type="match status" value="2"/>
</dbReference>
<sequence length="916" mass="98585">MQRADGNWPPRAKRRNLSRMNKCLFPTLFSLLMAGSSLLSTPGWTASAPPAPAVSAQARAEAPVRTTLPNGMRIIIVPDRLAPVVTTEMNYLVGSAAAPRGFPGTAHALEHMMFRGSKGLDKDQLSAIGARMGGNYNADTTENTTQFFYTAPAEDLDIALRIEALRMNGLTLSEADWKRERGAIEQEVSRDLSSPGYQYLSRLQSILFAHTPYEHDALGTRASFDHTDAAMLRRFYRDWYAPNNAILIITGNVDADQALARAREIFSPLPARALPARPIVEPGALQPQLLHFPTDYPIGLIAIASRMPGQRAHDYATAQILSDVLSSQRGALYDLVPEGKALLTGFDYAPKADAGIGIALAAFPAGKDPSALLQTLRDTLASLRAHGVPSDLVDAARRKELAQLGYAANSISGLAESWSEAVAVMGLDSPDALASAYAAVTPEDVNRLARQVLDPAQAVTAILTPRTSGHPVAGKGFGGSESFAAPPDHPVVLPQWAQKDLMTLTPPTPTPVPASYVLPNGLHLIVRPAHVSHTVSLYGVVRQNSDMQEPVGQEGIADITDELFRYGTTSHDRISFQKALDDIAATESAGSDFSLNVLTQDFEKGLRLLADNELHPAFPEKAFEVVRMNTASSLAGLLQSPDYLVGRAVKSAISPPHDPSLRQADPAQVMKLTLADCRAFYNAAYRPDLTTIVITGDITPQKALQAVRATFGAWHATGPTPVVDLPPRPDSHASVARVPDQSSVQDSVTLAESLGLTARDPDHFALTLGNEALGDGFSSRLYRDLRVRTGYVYTVRSHLAWHRQRAAYTITFGADPSKVAPARDAALRDVADMQARPLGEDELTMAKASLLHGLSLQQASLDSIAATYLHLSSLGLPLDNGNTAASAYYNMTAQDVQKAFARWLRPADMAEVIKGP</sequence>
<dbReference type="PANTHER" id="PTHR11851">
    <property type="entry name" value="METALLOPROTEASE"/>
    <property type="match status" value="1"/>
</dbReference>
<dbReference type="InterPro" id="IPR050361">
    <property type="entry name" value="MPP/UQCRC_Complex"/>
</dbReference>
<evidence type="ECO:0000259" key="3">
    <source>
        <dbReference type="Pfam" id="PF00675"/>
    </source>
</evidence>
<protein>
    <submittedName>
        <fullName evidence="5">Peptidase M16 inactive domain protein</fullName>
    </submittedName>
</protein>
<dbReference type="Gene3D" id="3.30.830.10">
    <property type="entry name" value="Metalloenzyme, LuxS/M16 peptidase-like"/>
    <property type="match status" value="4"/>
</dbReference>